<reference evidence="2 3" key="1">
    <citation type="submission" date="2024-03" db="EMBL/GenBank/DDBJ databases">
        <title>Actinomycetospora sp. OC33-EN06, a novel actinomycete isolated from wild orchid (Aerides multiflora).</title>
        <authorList>
            <person name="Suriyachadkun C."/>
        </authorList>
    </citation>
    <scope>NUCLEOTIDE SEQUENCE [LARGE SCALE GENOMIC DNA]</scope>
    <source>
        <strain evidence="2 3">OC33-EN06</strain>
    </source>
</reference>
<protein>
    <recommendedName>
        <fullName evidence="4">Integral membrane protein</fullName>
    </recommendedName>
</protein>
<gene>
    <name evidence="2" type="ORF">WCD41_18865</name>
</gene>
<dbReference type="EMBL" id="JBBEGL010000005">
    <property type="protein sequence ID" value="MEJ2888527.1"/>
    <property type="molecule type" value="Genomic_DNA"/>
</dbReference>
<evidence type="ECO:0000256" key="1">
    <source>
        <dbReference type="SAM" id="Phobius"/>
    </source>
</evidence>
<evidence type="ECO:0008006" key="4">
    <source>
        <dbReference type="Google" id="ProtNLM"/>
    </source>
</evidence>
<dbReference type="Proteomes" id="UP001370100">
    <property type="component" value="Unassembled WGS sequence"/>
</dbReference>
<keyword evidence="1" id="KW-0812">Transmembrane</keyword>
<keyword evidence="1" id="KW-0472">Membrane</keyword>
<evidence type="ECO:0000313" key="2">
    <source>
        <dbReference type="EMBL" id="MEJ2888527.1"/>
    </source>
</evidence>
<evidence type="ECO:0000313" key="3">
    <source>
        <dbReference type="Proteomes" id="UP001370100"/>
    </source>
</evidence>
<accession>A0ABU8N7Z9</accession>
<comment type="caution">
    <text evidence="2">The sequence shown here is derived from an EMBL/GenBank/DDBJ whole genome shotgun (WGS) entry which is preliminary data.</text>
</comment>
<keyword evidence="1" id="KW-1133">Transmembrane helix</keyword>
<dbReference type="RefSeq" id="WP_337715176.1">
    <property type="nucleotide sequence ID" value="NZ_JBBEGL010000005.1"/>
</dbReference>
<organism evidence="2 3">
    <name type="scientific">Actinomycetospora aeridis</name>
    <dbReference type="NCBI Taxonomy" id="3129231"/>
    <lineage>
        <taxon>Bacteria</taxon>
        <taxon>Bacillati</taxon>
        <taxon>Actinomycetota</taxon>
        <taxon>Actinomycetes</taxon>
        <taxon>Pseudonocardiales</taxon>
        <taxon>Pseudonocardiaceae</taxon>
        <taxon>Actinomycetospora</taxon>
    </lineage>
</organism>
<sequence length="124" mass="12914">MSAFGDATFTVVLVLHLVAVVGMVVAVGLQLSVAPAGPLKIFKWVWLPTVGGAALTGLLLWGLAALLALDEDPLKMAVKVGAVLVGSAIAARYHAAERVDTPRWAIPAMATVVAAEVVLSFVWR</sequence>
<keyword evidence="3" id="KW-1185">Reference proteome</keyword>
<proteinExistence type="predicted"/>
<feature type="transmembrane region" description="Helical" evidence="1">
    <location>
        <begin position="45"/>
        <end position="69"/>
    </location>
</feature>
<feature type="transmembrane region" description="Helical" evidence="1">
    <location>
        <begin position="7"/>
        <end position="33"/>
    </location>
</feature>
<name>A0ABU8N7Z9_9PSEU</name>